<evidence type="ECO:0000256" key="1">
    <source>
        <dbReference type="SAM" id="Phobius"/>
    </source>
</evidence>
<dbReference type="Pfam" id="PF08570">
    <property type="entry name" value="DUF1761"/>
    <property type="match status" value="1"/>
</dbReference>
<sequence>MIIATLAGFGLGAVWYMALGGAWMRALGKTKDQFDHGEGAAKALPFIISLVALFLMAWMLAGLMGHLGDVTVRGGAISGLFIWVGFVITTMGVNHAFSGAKPMLTLIDGGHWLAVLLVMGAVIGAFGV</sequence>
<gene>
    <name evidence="2" type="ORF">AUC71_09690</name>
</gene>
<feature type="transmembrane region" description="Helical" evidence="1">
    <location>
        <begin position="44"/>
        <end position="64"/>
    </location>
</feature>
<protein>
    <recommendedName>
        <fullName evidence="4">DUF1761 domain-containing protein</fullName>
    </recommendedName>
</protein>
<feature type="transmembrane region" description="Helical" evidence="1">
    <location>
        <begin position="109"/>
        <end position="127"/>
    </location>
</feature>
<name>A0A1E3WCA8_9HYPH</name>
<keyword evidence="3" id="KW-1185">Reference proteome</keyword>
<reference evidence="2 3" key="1">
    <citation type="journal article" date="2016" name="Environ. Microbiol.">
        <title>New Methyloceanibacter diversity from North Sea sediments includes methanotroph containing solely the soluble methane monooxygenase.</title>
        <authorList>
            <person name="Vekeman B."/>
            <person name="Kerckhof F.M."/>
            <person name="Cremers G."/>
            <person name="de Vos P."/>
            <person name="Vandamme P."/>
            <person name="Boon N."/>
            <person name="Op den Camp H.J."/>
            <person name="Heylen K."/>
        </authorList>
    </citation>
    <scope>NUCLEOTIDE SEQUENCE [LARGE SCALE GENOMIC DNA]</scope>
    <source>
        <strain evidence="2 3">R-67177</strain>
    </source>
</reference>
<keyword evidence="1" id="KW-1133">Transmembrane helix</keyword>
<evidence type="ECO:0000313" key="3">
    <source>
        <dbReference type="Proteomes" id="UP000095042"/>
    </source>
</evidence>
<proteinExistence type="predicted"/>
<accession>A0A1E3WCA8</accession>
<comment type="caution">
    <text evidence="2">The sequence shown here is derived from an EMBL/GenBank/DDBJ whole genome shotgun (WGS) entry which is preliminary data.</text>
</comment>
<evidence type="ECO:0008006" key="4">
    <source>
        <dbReference type="Google" id="ProtNLM"/>
    </source>
</evidence>
<dbReference type="EMBL" id="LPWD01000109">
    <property type="protein sequence ID" value="ODS03445.1"/>
    <property type="molecule type" value="Genomic_DNA"/>
</dbReference>
<dbReference type="InterPro" id="IPR013879">
    <property type="entry name" value="DUF1761"/>
</dbReference>
<keyword evidence="1" id="KW-0472">Membrane</keyword>
<organism evidence="2 3">
    <name type="scientific">Methyloceanibacter marginalis</name>
    <dbReference type="NCBI Taxonomy" id="1774971"/>
    <lineage>
        <taxon>Bacteria</taxon>
        <taxon>Pseudomonadati</taxon>
        <taxon>Pseudomonadota</taxon>
        <taxon>Alphaproteobacteria</taxon>
        <taxon>Hyphomicrobiales</taxon>
        <taxon>Hyphomicrobiaceae</taxon>
        <taxon>Methyloceanibacter</taxon>
    </lineage>
</organism>
<evidence type="ECO:0000313" key="2">
    <source>
        <dbReference type="EMBL" id="ODS03445.1"/>
    </source>
</evidence>
<keyword evidence="1" id="KW-0812">Transmembrane</keyword>
<feature type="transmembrane region" description="Helical" evidence="1">
    <location>
        <begin position="76"/>
        <end position="97"/>
    </location>
</feature>
<dbReference type="Proteomes" id="UP000095042">
    <property type="component" value="Unassembled WGS sequence"/>
</dbReference>
<dbReference type="AlphaFoldDB" id="A0A1E3WCA8"/>